<proteinExistence type="predicted"/>
<organism evidence="2 3">
    <name type="scientific">Candolleomyces eurysporus</name>
    <dbReference type="NCBI Taxonomy" id="2828524"/>
    <lineage>
        <taxon>Eukaryota</taxon>
        <taxon>Fungi</taxon>
        <taxon>Dikarya</taxon>
        <taxon>Basidiomycota</taxon>
        <taxon>Agaricomycotina</taxon>
        <taxon>Agaricomycetes</taxon>
        <taxon>Agaricomycetidae</taxon>
        <taxon>Agaricales</taxon>
        <taxon>Agaricineae</taxon>
        <taxon>Psathyrellaceae</taxon>
        <taxon>Candolleomyces</taxon>
    </lineage>
</organism>
<dbReference type="EMBL" id="JANBPK010000753">
    <property type="protein sequence ID" value="KAJ2933018.1"/>
    <property type="molecule type" value="Genomic_DNA"/>
</dbReference>
<evidence type="ECO:0008006" key="4">
    <source>
        <dbReference type="Google" id="ProtNLM"/>
    </source>
</evidence>
<comment type="caution">
    <text evidence="2">The sequence shown here is derived from an EMBL/GenBank/DDBJ whole genome shotgun (WGS) entry which is preliminary data.</text>
</comment>
<gene>
    <name evidence="2" type="ORF">H1R20_g4064</name>
</gene>
<dbReference type="Proteomes" id="UP001140091">
    <property type="component" value="Unassembled WGS sequence"/>
</dbReference>
<protein>
    <recommendedName>
        <fullName evidence="4">Aminoglycoside phosphotransferase domain-containing protein</fullName>
    </recommendedName>
</protein>
<reference evidence="2" key="1">
    <citation type="submission" date="2022-06" db="EMBL/GenBank/DDBJ databases">
        <title>Genome Sequence of Candolleomyces eurysporus.</title>
        <authorList>
            <person name="Buettner E."/>
        </authorList>
    </citation>
    <scope>NUCLEOTIDE SEQUENCE</scope>
    <source>
        <strain evidence="2">VTCC 930004</strain>
    </source>
</reference>
<evidence type="ECO:0000256" key="1">
    <source>
        <dbReference type="SAM" id="SignalP"/>
    </source>
</evidence>
<name>A0A9W8JLH6_9AGAR</name>
<dbReference type="OrthoDB" id="3067876at2759"/>
<feature type="signal peptide" evidence="1">
    <location>
        <begin position="1"/>
        <end position="18"/>
    </location>
</feature>
<dbReference type="AlphaFoldDB" id="A0A9W8JLH6"/>
<sequence>MPHKFLSYCVLWSSASMAFTSILLHGLACFDEGPHPVALERVQSFPPLFLRGDYDPKGPKLNPTGDLSPHPVPYAGTSGFQLELEARVEIESQPQYPPTVEGRTGWVFPLEVTKVTATSTCPSTASSEFDAIFAPGYTSQPTLSDTVIATGTLKTKLPPLCIKVAKPTYSCNVAREAWMYEWLDDNNMTGAIAPGCYGLFHTLLPSADDTKDPFTLEFPCYPSIPGWIDDRCEKFEEHPEGAAYTSYPLYETSPAWTDDPSASYATSRWRTFTESWNTPSLTVLLLEKVGKPMTLDDYNFDKDEVRAVFEDALSLRVNHGDLRLQNILRVPEDLDSTLKVCQRHQRKHRWFLVDWEMAAVAISPRNDFGLLGWLVFTDEIKDEVERKRRNKQAYNRMTAKDT</sequence>
<feature type="chain" id="PRO_5040957982" description="Aminoglycoside phosphotransferase domain-containing protein" evidence="1">
    <location>
        <begin position="19"/>
        <end position="402"/>
    </location>
</feature>
<keyword evidence="1" id="KW-0732">Signal</keyword>
<keyword evidence="3" id="KW-1185">Reference proteome</keyword>
<evidence type="ECO:0000313" key="2">
    <source>
        <dbReference type="EMBL" id="KAJ2933018.1"/>
    </source>
</evidence>
<accession>A0A9W8JLH6</accession>
<feature type="non-terminal residue" evidence="2">
    <location>
        <position position="402"/>
    </location>
</feature>
<evidence type="ECO:0000313" key="3">
    <source>
        <dbReference type="Proteomes" id="UP001140091"/>
    </source>
</evidence>